<feature type="transmembrane region" description="Helical" evidence="1">
    <location>
        <begin position="35"/>
        <end position="53"/>
    </location>
</feature>
<accession>A0A9W6W9W7</accession>
<dbReference type="AlphaFoldDB" id="A0A9W6W9W7"/>
<proteinExistence type="predicted"/>
<feature type="transmembrane region" description="Helical" evidence="1">
    <location>
        <begin position="267"/>
        <end position="284"/>
    </location>
</feature>
<feature type="transmembrane region" description="Helical" evidence="1">
    <location>
        <begin position="235"/>
        <end position="255"/>
    </location>
</feature>
<organism evidence="2 3">
    <name type="scientific">Actinorhabdospora filicis</name>
    <dbReference type="NCBI Taxonomy" id="1785913"/>
    <lineage>
        <taxon>Bacteria</taxon>
        <taxon>Bacillati</taxon>
        <taxon>Actinomycetota</taxon>
        <taxon>Actinomycetes</taxon>
        <taxon>Micromonosporales</taxon>
        <taxon>Micromonosporaceae</taxon>
        <taxon>Actinorhabdospora</taxon>
    </lineage>
</organism>
<sequence>MRARWGLAAMLLVLAPVCAEYLSGYDDSTGSPATLLGNLVIFVPLYGAPALLIRELARRYGVGWPGIIALAAAAGVVQAGVIDQSMFSQSYRGIDYWTALTEGTFIAPLGLSATTAIAFTTGHALWSFGAPIALTEAAGRSREPWLKLPGLLLAAVLYLGAAFVVLRFHLETETDHATPAQITGAAAVALALVVFAFTRGTRRAPARERRVPAPVPAGLIAFVLAGAFQFMPETWLGATGAVLLLALAAVLISWMARSSRWTMAHQAAMAAGGLATSAAAGFFSDPIGDVDPVARYIHNTAAVLLVLALGAVGMRRRAERTPASPAPAHR</sequence>
<feature type="transmembrane region" description="Helical" evidence="1">
    <location>
        <begin position="150"/>
        <end position="170"/>
    </location>
</feature>
<reference evidence="2" key="1">
    <citation type="submission" date="2023-03" db="EMBL/GenBank/DDBJ databases">
        <title>Actinorhabdospora filicis NBRC 111898.</title>
        <authorList>
            <person name="Ichikawa N."/>
            <person name="Sato H."/>
            <person name="Tonouchi N."/>
        </authorList>
    </citation>
    <scope>NUCLEOTIDE SEQUENCE</scope>
    <source>
        <strain evidence="2">NBRC 111898</strain>
    </source>
</reference>
<protein>
    <submittedName>
        <fullName evidence="2">Uncharacterized protein</fullName>
    </submittedName>
</protein>
<comment type="caution">
    <text evidence="2">The sequence shown here is derived from an EMBL/GenBank/DDBJ whole genome shotgun (WGS) entry which is preliminary data.</text>
</comment>
<feature type="transmembrane region" description="Helical" evidence="1">
    <location>
        <begin position="105"/>
        <end position="129"/>
    </location>
</feature>
<dbReference type="RefSeq" id="WP_285663170.1">
    <property type="nucleotide sequence ID" value="NZ_BSTX01000002.1"/>
</dbReference>
<feature type="transmembrane region" description="Helical" evidence="1">
    <location>
        <begin position="296"/>
        <end position="314"/>
    </location>
</feature>
<evidence type="ECO:0000313" key="2">
    <source>
        <dbReference type="EMBL" id="GLZ77991.1"/>
    </source>
</evidence>
<keyword evidence="3" id="KW-1185">Reference proteome</keyword>
<dbReference type="Proteomes" id="UP001165079">
    <property type="component" value="Unassembled WGS sequence"/>
</dbReference>
<name>A0A9W6W9W7_9ACTN</name>
<evidence type="ECO:0000313" key="3">
    <source>
        <dbReference type="Proteomes" id="UP001165079"/>
    </source>
</evidence>
<gene>
    <name evidence="2" type="ORF">Afil01_27980</name>
</gene>
<evidence type="ECO:0000256" key="1">
    <source>
        <dbReference type="SAM" id="Phobius"/>
    </source>
</evidence>
<keyword evidence="1" id="KW-0812">Transmembrane</keyword>
<dbReference type="EMBL" id="BSTX01000002">
    <property type="protein sequence ID" value="GLZ77991.1"/>
    <property type="molecule type" value="Genomic_DNA"/>
</dbReference>
<keyword evidence="1" id="KW-1133">Transmembrane helix</keyword>
<feature type="transmembrane region" description="Helical" evidence="1">
    <location>
        <begin position="211"/>
        <end position="229"/>
    </location>
</feature>
<feature type="transmembrane region" description="Helical" evidence="1">
    <location>
        <begin position="60"/>
        <end position="82"/>
    </location>
</feature>
<feature type="transmembrane region" description="Helical" evidence="1">
    <location>
        <begin position="182"/>
        <end position="199"/>
    </location>
</feature>
<keyword evidence="1" id="KW-0472">Membrane</keyword>